<dbReference type="GO" id="GO:0008081">
    <property type="term" value="F:phosphoric diester hydrolase activity"/>
    <property type="evidence" value="ECO:0007669"/>
    <property type="project" value="InterPro"/>
</dbReference>
<dbReference type="Gene3D" id="3.20.20.190">
    <property type="entry name" value="Phosphatidylinositol (PI) phosphodiesterase"/>
    <property type="match status" value="1"/>
</dbReference>
<dbReference type="CDD" id="cd08586">
    <property type="entry name" value="PI-PLCc_BcPLC_like"/>
    <property type="match status" value="1"/>
</dbReference>
<keyword evidence="3" id="KW-1185">Reference proteome</keyword>
<evidence type="ECO:0000313" key="3">
    <source>
        <dbReference type="Proteomes" id="UP000887568"/>
    </source>
</evidence>
<reference evidence="2" key="1">
    <citation type="submission" date="2022-11" db="UniProtKB">
        <authorList>
            <consortium name="EnsemblMetazoa"/>
        </authorList>
    </citation>
    <scope>IDENTIFICATION</scope>
</reference>
<evidence type="ECO:0000259" key="1">
    <source>
        <dbReference type="SMART" id="SM00148"/>
    </source>
</evidence>
<dbReference type="PANTHER" id="PTHR13593">
    <property type="match status" value="1"/>
</dbReference>
<dbReference type="AlphaFoldDB" id="A0A913ZX14"/>
<dbReference type="InterPro" id="IPR000909">
    <property type="entry name" value="PLipase_C_PInositol-sp_X_dom"/>
</dbReference>
<dbReference type="GeneID" id="119728086"/>
<dbReference type="OrthoDB" id="1046782at2759"/>
<proteinExistence type="predicted"/>
<dbReference type="SUPFAM" id="SSF51695">
    <property type="entry name" value="PLC-like phosphodiesterases"/>
    <property type="match status" value="1"/>
</dbReference>
<dbReference type="PROSITE" id="PS50007">
    <property type="entry name" value="PIPLC_X_DOMAIN"/>
    <property type="match status" value="1"/>
</dbReference>
<dbReference type="InterPro" id="IPR051057">
    <property type="entry name" value="PI-PLC_domain"/>
</dbReference>
<sequence length="266" mass="30278">MSNSDVSSTKDWMSGIPDDYSLTNLSIPGTHETMSLYGGPPKQCQTMSLSQQYDAGIRFVDIRCRHYNDELPIFHDEVPQQANFSEVLKSTTEFLDLHPTEVILMRLKEEYKPKDNTQTFAQTVQGYVEHYPRESVYRGESYPTMKDVRGKLVILRDYDGPADFGLPYADLDVEDLWQVPSLFPEDIGRKWNATRDQLETASQGPIDTVLYLTYSSGASAFAFPEAIAERINRYLSDFLSRKARWGMVAMDFPDAALIDKIINSNV</sequence>
<evidence type="ECO:0000313" key="2">
    <source>
        <dbReference type="EnsemblMetazoa" id="XP_038056087.1"/>
    </source>
</evidence>
<dbReference type="GO" id="GO:0006629">
    <property type="term" value="P:lipid metabolic process"/>
    <property type="evidence" value="ECO:0007669"/>
    <property type="project" value="InterPro"/>
</dbReference>
<dbReference type="EnsemblMetazoa" id="XM_038200159.1">
    <property type="protein sequence ID" value="XP_038056087.1"/>
    <property type="gene ID" value="LOC119728086"/>
</dbReference>
<dbReference type="SMART" id="SM00148">
    <property type="entry name" value="PLCXc"/>
    <property type="match status" value="1"/>
</dbReference>
<dbReference type="RefSeq" id="XP_038056087.1">
    <property type="nucleotide sequence ID" value="XM_038200159.1"/>
</dbReference>
<feature type="domain" description="Phosphatidylinositol-specific phospholipase C X" evidence="1">
    <location>
        <begin position="18"/>
        <end position="157"/>
    </location>
</feature>
<dbReference type="Pfam" id="PF00388">
    <property type="entry name" value="PI-PLC-X"/>
    <property type="match status" value="1"/>
</dbReference>
<dbReference type="OMA" id="DLGMRYD"/>
<dbReference type="PANTHER" id="PTHR13593:SF113">
    <property type="entry name" value="SI:DKEY-266F7.9"/>
    <property type="match status" value="1"/>
</dbReference>
<dbReference type="Proteomes" id="UP000887568">
    <property type="component" value="Unplaced"/>
</dbReference>
<name>A0A913ZX14_PATMI</name>
<accession>A0A913ZX14</accession>
<dbReference type="InterPro" id="IPR017946">
    <property type="entry name" value="PLC-like_Pdiesterase_TIM-brl"/>
</dbReference>
<organism evidence="2 3">
    <name type="scientific">Patiria miniata</name>
    <name type="common">Bat star</name>
    <name type="synonym">Asterina miniata</name>
    <dbReference type="NCBI Taxonomy" id="46514"/>
    <lineage>
        <taxon>Eukaryota</taxon>
        <taxon>Metazoa</taxon>
        <taxon>Echinodermata</taxon>
        <taxon>Eleutherozoa</taxon>
        <taxon>Asterozoa</taxon>
        <taxon>Asteroidea</taxon>
        <taxon>Valvatacea</taxon>
        <taxon>Valvatida</taxon>
        <taxon>Asterinidae</taxon>
        <taxon>Patiria</taxon>
    </lineage>
</organism>
<protein>
    <recommendedName>
        <fullName evidence="1">Phosphatidylinositol-specific phospholipase C X domain-containing protein</fullName>
    </recommendedName>
</protein>